<name>A0A915L9V0_ROMCU</name>
<proteinExistence type="inferred from homology"/>
<keyword evidence="6 14" id="KW-0812">Transmembrane</keyword>
<evidence type="ECO:0000256" key="1">
    <source>
        <dbReference type="ARBA" id="ARBA00004370"/>
    </source>
</evidence>
<dbReference type="InterPro" id="IPR045252">
    <property type="entry name" value="LPCAT1-like"/>
</dbReference>
<evidence type="ECO:0000256" key="14">
    <source>
        <dbReference type="SAM" id="Phobius"/>
    </source>
</evidence>
<keyword evidence="4" id="KW-0444">Lipid biosynthesis</keyword>
<dbReference type="PANTHER" id="PTHR23063:SF52">
    <property type="entry name" value="LYSOPHOSPHATIDYLCHOLINE ACYLTRANSFERASE"/>
    <property type="match status" value="1"/>
</dbReference>
<dbReference type="CDD" id="cd07991">
    <property type="entry name" value="LPLAT_LPCAT1-like"/>
    <property type="match status" value="1"/>
</dbReference>
<dbReference type="GO" id="GO:0008654">
    <property type="term" value="P:phospholipid biosynthetic process"/>
    <property type="evidence" value="ECO:0007669"/>
    <property type="project" value="UniProtKB-KW"/>
</dbReference>
<evidence type="ECO:0000256" key="5">
    <source>
        <dbReference type="ARBA" id="ARBA00022679"/>
    </source>
</evidence>
<comment type="pathway">
    <text evidence="13">Phospholipid metabolism.</text>
</comment>
<evidence type="ECO:0000256" key="9">
    <source>
        <dbReference type="ARBA" id="ARBA00023136"/>
    </source>
</evidence>
<evidence type="ECO:0000313" key="17">
    <source>
        <dbReference type="WBParaSite" id="nRc.2.0.1.t47188-RA"/>
    </source>
</evidence>
<dbReference type="GO" id="GO:0042171">
    <property type="term" value="F:lysophosphatidic acid acyltransferase activity"/>
    <property type="evidence" value="ECO:0007669"/>
    <property type="project" value="TreeGrafter"/>
</dbReference>
<dbReference type="InterPro" id="IPR002123">
    <property type="entry name" value="Plipid/glycerol_acylTrfase"/>
</dbReference>
<accession>A0A915L9V0</accession>
<dbReference type="WBParaSite" id="nRc.2.0.1.t47188-RA">
    <property type="protein sequence ID" value="nRc.2.0.1.t47188-RA"/>
    <property type="gene ID" value="nRc.2.0.1.g47188"/>
</dbReference>
<keyword evidence="7 14" id="KW-1133">Transmembrane helix</keyword>
<dbReference type="SUPFAM" id="SSF69593">
    <property type="entry name" value="Glycerol-3-phosphate (1)-acyltransferase"/>
    <property type="match status" value="1"/>
</dbReference>
<dbReference type="InterPro" id="IPR002048">
    <property type="entry name" value="EF_hand_dom"/>
</dbReference>
<keyword evidence="5" id="KW-0808">Transferase</keyword>
<keyword evidence="12" id="KW-0012">Acyltransferase</keyword>
<keyword evidence="11" id="KW-1208">Phospholipid metabolism</keyword>
<comment type="similarity">
    <text evidence="3">Belongs to the 1-acyl-sn-glycerol-3-phosphate acyltransferase family.</text>
</comment>
<feature type="domain" description="EF-hand" evidence="15">
    <location>
        <begin position="369"/>
        <end position="404"/>
    </location>
</feature>
<evidence type="ECO:0000256" key="6">
    <source>
        <dbReference type="ARBA" id="ARBA00022692"/>
    </source>
</evidence>
<organism evidence="16 17">
    <name type="scientific">Romanomermis culicivorax</name>
    <name type="common">Nematode worm</name>
    <dbReference type="NCBI Taxonomy" id="13658"/>
    <lineage>
        <taxon>Eukaryota</taxon>
        <taxon>Metazoa</taxon>
        <taxon>Ecdysozoa</taxon>
        <taxon>Nematoda</taxon>
        <taxon>Enoplea</taxon>
        <taxon>Dorylaimia</taxon>
        <taxon>Mermithida</taxon>
        <taxon>Mermithoidea</taxon>
        <taxon>Mermithidae</taxon>
        <taxon>Romanomermis</taxon>
    </lineage>
</organism>
<comment type="subcellular location">
    <subcellularLocation>
        <location evidence="1">Membrane</location>
    </subcellularLocation>
</comment>
<evidence type="ECO:0000256" key="11">
    <source>
        <dbReference type="ARBA" id="ARBA00023264"/>
    </source>
</evidence>
<dbReference type="Pfam" id="PF01553">
    <property type="entry name" value="Acyltransferase"/>
    <property type="match status" value="1"/>
</dbReference>
<dbReference type="Proteomes" id="UP000887565">
    <property type="component" value="Unplaced"/>
</dbReference>
<evidence type="ECO:0000256" key="3">
    <source>
        <dbReference type="ARBA" id="ARBA00008655"/>
    </source>
</evidence>
<evidence type="ECO:0000256" key="10">
    <source>
        <dbReference type="ARBA" id="ARBA00023209"/>
    </source>
</evidence>
<comment type="pathway">
    <text evidence="2">Lipid metabolism.</text>
</comment>
<dbReference type="PANTHER" id="PTHR23063">
    <property type="entry name" value="PHOSPHOLIPID ACYLTRANSFERASE"/>
    <property type="match status" value="1"/>
</dbReference>
<feature type="transmembrane region" description="Helical" evidence="14">
    <location>
        <begin position="27"/>
        <end position="52"/>
    </location>
</feature>
<dbReference type="SMART" id="SM00563">
    <property type="entry name" value="PlsC"/>
    <property type="match status" value="1"/>
</dbReference>
<evidence type="ECO:0000256" key="12">
    <source>
        <dbReference type="ARBA" id="ARBA00023315"/>
    </source>
</evidence>
<evidence type="ECO:0000256" key="13">
    <source>
        <dbReference type="ARBA" id="ARBA00025707"/>
    </source>
</evidence>
<keyword evidence="9 14" id="KW-0472">Membrane</keyword>
<dbReference type="PROSITE" id="PS50222">
    <property type="entry name" value="EF_HAND_2"/>
    <property type="match status" value="1"/>
</dbReference>
<reference evidence="17" key="1">
    <citation type="submission" date="2022-11" db="UniProtKB">
        <authorList>
            <consortium name="WormBaseParasite"/>
        </authorList>
    </citation>
    <scope>IDENTIFICATION</scope>
</reference>
<evidence type="ECO:0000256" key="4">
    <source>
        <dbReference type="ARBA" id="ARBA00022516"/>
    </source>
</evidence>
<sequence length="523" mass="60421">MPKQPNDFPSTPFVNDLQMGYREMFKIFVLSFIVVPVRLTLMTVLAGIAYVISSVTLFNQEMVIQTPFKGMRKAGKSIVRHIMIWIHLVAGFRVTVRGKRAAPWEAPILVLAPHSSFYDALPHCMIGAPSVVAKKSLFRIPFIGSLLRMTMPIIVDRECKNSRKETVEKIKERANKAMASLNTGEEWPQVAIFPEGTCTNRTQLITFKTGKIFDARFVPNFQFSQYVYAGIRKCPILYHGHMKLLDVQLFWVSLCRFRHELEIEYLPVYSPSEAEKTDPRLYAKNVRDLMARCLDLPVTDYSLDDAPYLSNYSKPKFEYFMNLCAQLPKDELSTGLKLENAWNTLKNSNYSNCSYCVKFPTFLEYSKVEFDEKYRRLFNIFDWKCTGLIDLREFVLARHCKELEPATFVQKALEIFCDGEALLRDGDETKYALCENNFIKIVRLPFSLSLHKCRKYYSKFERLPGDAPQRIIVLDEMLKLLNKLSPSRNKLPFVTRSVACGQAHDDNLPKNGYQKIQKNLESE</sequence>
<keyword evidence="16" id="KW-1185">Reference proteome</keyword>
<evidence type="ECO:0000313" key="16">
    <source>
        <dbReference type="Proteomes" id="UP000887565"/>
    </source>
</evidence>
<evidence type="ECO:0000256" key="2">
    <source>
        <dbReference type="ARBA" id="ARBA00005189"/>
    </source>
</evidence>
<evidence type="ECO:0000256" key="8">
    <source>
        <dbReference type="ARBA" id="ARBA00023098"/>
    </source>
</evidence>
<evidence type="ECO:0000256" key="7">
    <source>
        <dbReference type="ARBA" id="ARBA00022989"/>
    </source>
</evidence>
<dbReference type="GO" id="GO:0005509">
    <property type="term" value="F:calcium ion binding"/>
    <property type="evidence" value="ECO:0007669"/>
    <property type="project" value="InterPro"/>
</dbReference>
<dbReference type="GO" id="GO:0005783">
    <property type="term" value="C:endoplasmic reticulum"/>
    <property type="evidence" value="ECO:0007669"/>
    <property type="project" value="TreeGrafter"/>
</dbReference>
<evidence type="ECO:0000259" key="15">
    <source>
        <dbReference type="PROSITE" id="PS50222"/>
    </source>
</evidence>
<dbReference type="OMA" id="MELEFMP"/>
<keyword evidence="8" id="KW-0443">Lipid metabolism</keyword>
<dbReference type="GO" id="GO:0016020">
    <property type="term" value="C:membrane"/>
    <property type="evidence" value="ECO:0007669"/>
    <property type="project" value="UniProtKB-SubCell"/>
</dbReference>
<protein>
    <submittedName>
        <fullName evidence="17">EF-hand domain-containing protein</fullName>
    </submittedName>
</protein>
<keyword evidence="10" id="KW-0594">Phospholipid biosynthesis</keyword>
<dbReference type="GO" id="GO:0008374">
    <property type="term" value="F:O-acyltransferase activity"/>
    <property type="evidence" value="ECO:0007669"/>
    <property type="project" value="InterPro"/>
</dbReference>
<dbReference type="AlphaFoldDB" id="A0A915L9V0"/>